<dbReference type="InterPro" id="IPR053136">
    <property type="entry name" value="UTP_pyrophosphatase-like"/>
</dbReference>
<evidence type="ECO:0000313" key="2">
    <source>
        <dbReference type="EMBL" id="GAA3923809.1"/>
    </source>
</evidence>
<keyword evidence="2" id="KW-0482">Metalloprotease</keyword>
<protein>
    <submittedName>
        <fullName evidence="2">SprT family zinc-dependent metalloprotease</fullName>
    </submittedName>
</protein>
<dbReference type="Proteomes" id="UP001501727">
    <property type="component" value="Unassembled WGS sequence"/>
</dbReference>
<sequence>MKSASASGIEYSLIRSRRKTADIVIERDGQVVVRAPEAVPADEIADIVDAKQFWIYRSLAEWRDLNATRVLREFRDGEGFLYLGRAYRLRLVSGQEQPLSLRDGRFLLRRELAESGDPEVAKAAFRNYYIERGRERIGKRVAYFAPKAGVSPISTDVRELGNRWASCSPDGRLAFHWKCLMAPLSIIDYIVVHELCHLHHPDHSDAFWNEVDKVLPEYRQRKEWLRVRGASFDL</sequence>
<dbReference type="Gene3D" id="3.30.2010.10">
    <property type="entry name" value="Metalloproteases ('zincins'), catalytic domain"/>
    <property type="match status" value="1"/>
</dbReference>
<dbReference type="CDD" id="cd07344">
    <property type="entry name" value="M48_yhfN_like"/>
    <property type="match status" value="1"/>
</dbReference>
<name>A0ABP7MLG9_9GAMM</name>
<keyword evidence="2" id="KW-0378">Hydrolase</keyword>
<accession>A0ABP7MLG9</accession>
<keyword evidence="2" id="KW-0645">Protease</keyword>
<feature type="domain" description="YgjP-like metallopeptidase" evidence="1">
    <location>
        <begin position="19"/>
        <end position="226"/>
    </location>
</feature>
<dbReference type="InterPro" id="IPR002725">
    <property type="entry name" value="YgjP-like_metallopeptidase"/>
</dbReference>
<evidence type="ECO:0000313" key="3">
    <source>
        <dbReference type="Proteomes" id="UP001501727"/>
    </source>
</evidence>
<dbReference type="Pfam" id="PF01863">
    <property type="entry name" value="YgjP-like"/>
    <property type="match status" value="1"/>
</dbReference>
<dbReference type="PANTHER" id="PTHR30399">
    <property type="entry name" value="UNCHARACTERIZED PROTEIN YGJP"/>
    <property type="match status" value="1"/>
</dbReference>
<dbReference type="GO" id="GO:0008237">
    <property type="term" value="F:metallopeptidase activity"/>
    <property type="evidence" value="ECO:0007669"/>
    <property type="project" value="UniProtKB-KW"/>
</dbReference>
<reference evidence="3" key="1">
    <citation type="journal article" date="2019" name="Int. J. Syst. Evol. Microbiol.">
        <title>The Global Catalogue of Microorganisms (GCM) 10K type strain sequencing project: providing services to taxonomists for standard genome sequencing and annotation.</title>
        <authorList>
            <consortium name="The Broad Institute Genomics Platform"/>
            <consortium name="The Broad Institute Genome Sequencing Center for Infectious Disease"/>
            <person name="Wu L."/>
            <person name="Ma J."/>
        </authorList>
    </citation>
    <scope>NUCLEOTIDE SEQUENCE [LARGE SCALE GENOMIC DNA]</scope>
    <source>
        <strain evidence="3">JCM 16916</strain>
    </source>
</reference>
<gene>
    <name evidence="2" type="ORF">GCM10022229_17160</name>
</gene>
<dbReference type="PANTHER" id="PTHR30399:SF1">
    <property type="entry name" value="UTP PYROPHOSPHATASE"/>
    <property type="match status" value="1"/>
</dbReference>
<dbReference type="RefSeq" id="WP_344759572.1">
    <property type="nucleotide sequence ID" value="NZ_BAAAZU010000007.1"/>
</dbReference>
<dbReference type="EMBL" id="BAAAZU010000007">
    <property type="protein sequence ID" value="GAA3923809.1"/>
    <property type="molecule type" value="Genomic_DNA"/>
</dbReference>
<organism evidence="2 3">
    <name type="scientific">Luteimonas lutimaris</name>
    <dbReference type="NCBI Taxonomy" id="698645"/>
    <lineage>
        <taxon>Bacteria</taxon>
        <taxon>Pseudomonadati</taxon>
        <taxon>Pseudomonadota</taxon>
        <taxon>Gammaproteobacteria</taxon>
        <taxon>Lysobacterales</taxon>
        <taxon>Lysobacteraceae</taxon>
        <taxon>Luteimonas</taxon>
    </lineage>
</organism>
<keyword evidence="3" id="KW-1185">Reference proteome</keyword>
<evidence type="ECO:0000259" key="1">
    <source>
        <dbReference type="Pfam" id="PF01863"/>
    </source>
</evidence>
<proteinExistence type="predicted"/>
<comment type="caution">
    <text evidence="2">The sequence shown here is derived from an EMBL/GenBank/DDBJ whole genome shotgun (WGS) entry which is preliminary data.</text>
</comment>